<evidence type="ECO:0000256" key="1">
    <source>
        <dbReference type="SAM" id="Phobius"/>
    </source>
</evidence>
<dbReference type="Proteomes" id="UP000254227">
    <property type="component" value="Unassembled WGS sequence"/>
</dbReference>
<protein>
    <submittedName>
        <fullName evidence="3">Uncharacterized protein</fullName>
    </submittedName>
</protein>
<sequence>MLFFKKIFSYSLTFLLGTILSFLLFNGNLFMDKKEIHVLEKPILVNSLSEESGQGGYYVLPKGTVLYNDSDSLNTRVLVYFNVVGDLGLDFKEQNPEISKQPSEVEAIDSMMLPEILKKINLNKNDIKSIIDEDKNVPANVKNILYKKYNIVE</sequence>
<name>A0A380UAZ9_ACIJO</name>
<evidence type="ECO:0000313" key="3">
    <source>
        <dbReference type="EMBL" id="SUT99608.1"/>
    </source>
</evidence>
<feature type="transmembrane region" description="Helical" evidence="1">
    <location>
        <begin position="7"/>
        <end position="25"/>
    </location>
</feature>
<gene>
    <name evidence="2" type="ORF">I6G67_15050</name>
    <name evidence="3" type="ORF">NCTC10308_03307</name>
</gene>
<reference evidence="2 5" key="2">
    <citation type="submission" date="2020-12" db="EMBL/GenBank/DDBJ databases">
        <title>FDA dAtabase for Regulatory Grade micrObial Sequences (FDA-ARGOS): Supporting development and validation of Infectious Disease Dx tests.</title>
        <authorList>
            <person name="Sproer C."/>
            <person name="Gronow S."/>
            <person name="Severitt S."/>
            <person name="Schroder I."/>
            <person name="Tallon L."/>
            <person name="Sadzewicz L."/>
            <person name="Zhao X."/>
            <person name="Boylan J."/>
            <person name="Ott S."/>
            <person name="Bowen H."/>
            <person name="Vavikolanu K."/>
            <person name="Mehta A."/>
            <person name="Aluvathingal J."/>
            <person name="Nadendla S."/>
            <person name="Lowell S."/>
            <person name="Myers T."/>
            <person name="Yan Y."/>
            <person name="Sichtig H."/>
        </authorList>
    </citation>
    <scope>NUCLEOTIDE SEQUENCE [LARGE SCALE GENOMIC DNA]</scope>
    <source>
        <strain evidence="2 5">FDAARGOS_910</strain>
    </source>
</reference>
<proteinExistence type="predicted"/>
<dbReference type="EMBL" id="CP065666">
    <property type="protein sequence ID" value="QPS03496.1"/>
    <property type="molecule type" value="Genomic_DNA"/>
</dbReference>
<keyword evidence="1" id="KW-0812">Transmembrane</keyword>
<keyword evidence="1" id="KW-1133">Transmembrane helix</keyword>
<evidence type="ECO:0000313" key="2">
    <source>
        <dbReference type="EMBL" id="QPS03496.1"/>
    </source>
</evidence>
<accession>A0A380UAZ9</accession>
<dbReference type="Proteomes" id="UP000595107">
    <property type="component" value="Chromosome"/>
</dbReference>
<organism evidence="3 4">
    <name type="scientific">Acinetobacter johnsonii</name>
    <dbReference type="NCBI Taxonomy" id="40214"/>
    <lineage>
        <taxon>Bacteria</taxon>
        <taxon>Pseudomonadati</taxon>
        <taxon>Pseudomonadota</taxon>
        <taxon>Gammaproteobacteria</taxon>
        <taxon>Moraxellales</taxon>
        <taxon>Moraxellaceae</taxon>
        <taxon>Acinetobacter</taxon>
    </lineage>
</organism>
<dbReference type="AlphaFoldDB" id="A0A380UAZ9"/>
<dbReference type="EMBL" id="UFRV01000006">
    <property type="protein sequence ID" value="SUT99608.1"/>
    <property type="molecule type" value="Genomic_DNA"/>
</dbReference>
<reference evidence="3 4" key="1">
    <citation type="submission" date="2018-06" db="EMBL/GenBank/DDBJ databases">
        <authorList>
            <consortium name="Pathogen Informatics"/>
            <person name="Doyle S."/>
        </authorList>
    </citation>
    <scope>NUCLEOTIDE SEQUENCE [LARGE SCALE GENOMIC DNA]</scope>
    <source>
        <strain evidence="3 4">NCTC10308</strain>
    </source>
</reference>
<evidence type="ECO:0000313" key="5">
    <source>
        <dbReference type="Proteomes" id="UP000595107"/>
    </source>
</evidence>
<evidence type="ECO:0000313" key="4">
    <source>
        <dbReference type="Proteomes" id="UP000254227"/>
    </source>
</evidence>
<keyword evidence="1" id="KW-0472">Membrane</keyword>